<reference evidence="2" key="1">
    <citation type="submission" date="2020-08" db="EMBL/GenBank/DDBJ databases">
        <title>Multicomponent nature underlies the extraordinary mechanical properties of spider dragline silk.</title>
        <authorList>
            <person name="Kono N."/>
            <person name="Nakamura H."/>
            <person name="Mori M."/>
            <person name="Yoshida Y."/>
            <person name="Ohtoshi R."/>
            <person name="Malay A.D."/>
            <person name="Moran D.A.P."/>
            <person name="Tomita M."/>
            <person name="Numata K."/>
            <person name="Arakawa K."/>
        </authorList>
    </citation>
    <scope>NUCLEOTIDE SEQUENCE</scope>
</reference>
<keyword evidence="3" id="KW-1185">Reference proteome</keyword>
<evidence type="ECO:0000313" key="3">
    <source>
        <dbReference type="Proteomes" id="UP000887013"/>
    </source>
</evidence>
<dbReference type="Pfam" id="PF18701">
    <property type="entry name" value="DUF5641"/>
    <property type="match status" value="1"/>
</dbReference>
<dbReference type="OrthoDB" id="6436901at2759"/>
<dbReference type="InterPro" id="IPR040676">
    <property type="entry name" value="DUF5641"/>
</dbReference>
<feature type="domain" description="DUF5641" evidence="1">
    <location>
        <begin position="31"/>
        <end position="114"/>
    </location>
</feature>
<evidence type="ECO:0000259" key="1">
    <source>
        <dbReference type="Pfam" id="PF18701"/>
    </source>
</evidence>
<evidence type="ECO:0000313" key="2">
    <source>
        <dbReference type="EMBL" id="GFT60093.1"/>
    </source>
</evidence>
<organism evidence="2 3">
    <name type="scientific">Nephila pilipes</name>
    <name type="common">Giant wood spider</name>
    <name type="synonym">Nephila maculata</name>
    <dbReference type="NCBI Taxonomy" id="299642"/>
    <lineage>
        <taxon>Eukaryota</taxon>
        <taxon>Metazoa</taxon>
        <taxon>Ecdysozoa</taxon>
        <taxon>Arthropoda</taxon>
        <taxon>Chelicerata</taxon>
        <taxon>Arachnida</taxon>
        <taxon>Araneae</taxon>
        <taxon>Araneomorphae</taxon>
        <taxon>Entelegynae</taxon>
        <taxon>Araneoidea</taxon>
        <taxon>Nephilidae</taxon>
        <taxon>Nephila</taxon>
    </lineage>
</organism>
<gene>
    <name evidence="2" type="primary">AVEN_10594_1</name>
    <name evidence="2" type="ORF">NPIL_313501</name>
</gene>
<dbReference type="EMBL" id="BMAW01018780">
    <property type="protein sequence ID" value="GFT60093.1"/>
    <property type="molecule type" value="Genomic_DNA"/>
</dbReference>
<dbReference type="Proteomes" id="UP000887013">
    <property type="component" value="Unassembled WGS sequence"/>
</dbReference>
<proteinExistence type="predicted"/>
<accession>A0A8X6PAB5</accession>
<dbReference type="AlphaFoldDB" id="A0A8X6PAB5"/>
<name>A0A8X6PAB5_NEPPI</name>
<comment type="caution">
    <text evidence="2">The sequence shown here is derived from an EMBL/GenBank/DDBJ whole genome shotgun (WGS) entry which is preliminary data.</text>
</comment>
<protein>
    <submittedName>
        <fullName evidence="2">Integrase catalytic domain-containing protein</fullName>
    </submittedName>
</protein>
<sequence length="177" mass="20280">MPLPTISTAVFQREDASDFRTPVILPSDHPHAFKKRFRQEYLGTLKTIIKKFVRSYKLREGDIVLIGSDGKKRLNWPLGKIIQLFRGTDGESRRARIKVQNGEVITAVQNLYPLELSTAEELPSKFSGSRRFENISVEQTPFDDVPIKTNRTIHTHLKWPTITTSGRAVRVPHLLDF</sequence>